<gene>
    <name evidence="1" type="ORF">XENOCAPTIV_020321</name>
</gene>
<feature type="non-terminal residue" evidence="1">
    <location>
        <position position="1"/>
    </location>
</feature>
<keyword evidence="2" id="KW-1185">Reference proteome</keyword>
<reference evidence="1 2" key="1">
    <citation type="submission" date="2021-06" db="EMBL/GenBank/DDBJ databases">
        <authorList>
            <person name="Palmer J.M."/>
        </authorList>
    </citation>
    <scope>NUCLEOTIDE SEQUENCE [LARGE SCALE GENOMIC DNA]</scope>
    <source>
        <strain evidence="1 2">XC_2019</strain>
        <tissue evidence="1">Muscle</tissue>
    </source>
</reference>
<organism evidence="1 2">
    <name type="scientific">Xenoophorus captivus</name>
    <dbReference type="NCBI Taxonomy" id="1517983"/>
    <lineage>
        <taxon>Eukaryota</taxon>
        <taxon>Metazoa</taxon>
        <taxon>Chordata</taxon>
        <taxon>Craniata</taxon>
        <taxon>Vertebrata</taxon>
        <taxon>Euteleostomi</taxon>
        <taxon>Actinopterygii</taxon>
        <taxon>Neopterygii</taxon>
        <taxon>Teleostei</taxon>
        <taxon>Neoteleostei</taxon>
        <taxon>Acanthomorphata</taxon>
        <taxon>Ovalentaria</taxon>
        <taxon>Atherinomorphae</taxon>
        <taxon>Cyprinodontiformes</taxon>
        <taxon>Goodeidae</taxon>
        <taxon>Xenoophorus</taxon>
    </lineage>
</organism>
<sequence>SWDWCSHAFSTQHYFNDSSGGGWCIWTKPGQQITLPGSNHCSSKGQRIKSGLFKVAFTDVLL</sequence>
<protein>
    <submittedName>
        <fullName evidence="1">Uncharacterized protein</fullName>
    </submittedName>
</protein>
<dbReference type="Proteomes" id="UP001434883">
    <property type="component" value="Unassembled WGS sequence"/>
</dbReference>
<proteinExistence type="predicted"/>
<name>A0ABV0RB23_9TELE</name>
<comment type="caution">
    <text evidence="1">The sequence shown here is derived from an EMBL/GenBank/DDBJ whole genome shotgun (WGS) entry which is preliminary data.</text>
</comment>
<evidence type="ECO:0000313" key="2">
    <source>
        <dbReference type="Proteomes" id="UP001434883"/>
    </source>
</evidence>
<dbReference type="EMBL" id="JAHRIN010037986">
    <property type="protein sequence ID" value="MEQ2204882.1"/>
    <property type="molecule type" value="Genomic_DNA"/>
</dbReference>
<evidence type="ECO:0000313" key="1">
    <source>
        <dbReference type="EMBL" id="MEQ2204882.1"/>
    </source>
</evidence>
<accession>A0ABV0RB23</accession>